<comment type="similarity">
    <text evidence="2">Belongs to the enoyl-CoA hydratase/isomerase family.</text>
</comment>
<accession>A0A6I9U4Y8</accession>
<evidence type="ECO:0000313" key="4">
    <source>
        <dbReference type="Proteomes" id="UP000504604"/>
    </source>
</evidence>
<evidence type="ECO:0000259" key="3">
    <source>
        <dbReference type="Pfam" id="PF16113"/>
    </source>
</evidence>
<dbReference type="OrthoDB" id="16820at2759"/>
<dbReference type="CDD" id="cd06558">
    <property type="entry name" value="crotonase-like"/>
    <property type="match status" value="1"/>
</dbReference>
<dbReference type="InterPro" id="IPR032259">
    <property type="entry name" value="HIBYL-CoA-H"/>
</dbReference>
<keyword evidence="1 2" id="KW-0378">Hydrolase</keyword>
<dbReference type="PANTHER" id="PTHR43176">
    <property type="entry name" value="3-HYDROXYISOBUTYRYL-COA HYDROLASE-RELATED"/>
    <property type="match status" value="1"/>
</dbReference>
<comment type="pathway">
    <text evidence="2">Amino-acid degradation; L-valine degradation.</text>
</comment>
<proteinExistence type="inferred from homology"/>
<name>A0A6I9U4Y8_SESIN</name>
<evidence type="ECO:0000256" key="1">
    <source>
        <dbReference type="ARBA" id="ARBA00022801"/>
    </source>
</evidence>
<protein>
    <recommendedName>
        <fullName evidence="2">3-hydroxyisobutyryl-CoA hydrolase</fullName>
        <shortName evidence="2">HIB-CoA hydrolase</shortName>
        <shortName evidence="2">HIBYL-CoA-H</shortName>
        <ecNumber evidence="2">3.1.2.4</ecNumber>
    </recommendedName>
    <alternativeName>
        <fullName evidence="2">3-hydroxyisobutyryl-coenzyme A hydrolase</fullName>
    </alternativeName>
</protein>
<dbReference type="AlphaFoldDB" id="A0A6I9U4Y8"/>
<dbReference type="GeneID" id="105172216"/>
<dbReference type="Gene3D" id="3.90.226.10">
    <property type="entry name" value="2-enoyl-CoA Hydratase, Chain A, domain 1"/>
    <property type="match status" value="1"/>
</dbReference>
<dbReference type="SUPFAM" id="SSF52096">
    <property type="entry name" value="ClpP/crotonase"/>
    <property type="match status" value="1"/>
</dbReference>
<evidence type="ECO:0000256" key="2">
    <source>
        <dbReference type="RuleBase" id="RU369070"/>
    </source>
</evidence>
<dbReference type="InterPro" id="IPR029045">
    <property type="entry name" value="ClpP/crotonase-like_dom_sf"/>
</dbReference>
<dbReference type="PANTHER" id="PTHR43176:SF6">
    <property type="entry name" value="3-HYDROXYISOBUTYRYL-COA HYDROLASE"/>
    <property type="match status" value="1"/>
</dbReference>
<dbReference type="InterPro" id="IPR045004">
    <property type="entry name" value="ECH_dom"/>
</dbReference>
<evidence type="ECO:0000313" key="5">
    <source>
        <dbReference type="RefSeq" id="XP_011091890.1"/>
    </source>
</evidence>
<dbReference type="InParanoid" id="A0A6I9U4Y8"/>
<feature type="domain" description="Enoyl-CoA hydratase/isomerase" evidence="3">
    <location>
        <begin position="23"/>
        <end position="356"/>
    </location>
</feature>
<dbReference type="NCBIfam" id="NF004127">
    <property type="entry name" value="PRK05617.1"/>
    <property type="match status" value="1"/>
</dbReference>
<comment type="function">
    <text evidence="2">Hydrolyzes 3-hydroxyisobutyryl-CoA (HIBYL-CoA), a saline catabolite. Has high activity toward isobutyryl-CoA. Could be an isobutyryl-CoA dehydrogenase that functions in valine catabolism.</text>
</comment>
<dbReference type="RefSeq" id="XP_011091890.1">
    <property type="nucleotide sequence ID" value="XM_011093588.2"/>
</dbReference>
<dbReference type="Pfam" id="PF16113">
    <property type="entry name" value="ECH_2"/>
    <property type="match status" value="1"/>
</dbReference>
<reference evidence="5" key="1">
    <citation type="submission" date="2025-08" db="UniProtKB">
        <authorList>
            <consortium name="RefSeq"/>
        </authorList>
    </citation>
    <scope>IDENTIFICATION</scope>
</reference>
<comment type="catalytic activity">
    <reaction evidence="2">
        <text>3-hydroxy-2-methylpropanoyl-CoA + H2O = 3-hydroxy-2-methylpropanoate + CoA + H(+)</text>
        <dbReference type="Rhea" id="RHEA:20888"/>
        <dbReference type="ChEBI" id="CHEBI:11805"/>
        <dbReference type="ChEBI" id="CHEBI:15377"/>
        <dbReference type="ChEBI" id="CHEBI:15378"/>
        <dbReference type="ChEBI" id="CHEBI:57287"/>
        <dbReference type="ChEBI" id="CHEBI:57340"/>
        <dbReference type="EC" id="3.1.2.4"/>
    </reaction>
</comment>
<dbReference type="GO" id="GO:0003860">
    <property type="term" value="F:3-hydroxyisobutyryl-CoA hydrolase activity"/>
    <property type="evidence" value="ECO:0007669"/>
    <property type="project" value="UniProtKB-UniRule"/>
</dbReference>
<dbReference type="GO" id="GO:0006574">
    <property type="term" value="P:L-valine catabolic process"/>
    <property type="evidence" value="ECO:0007669"/>
    <property type="project" value="UniProtKB-UniRule"/>
</dbReference>
<organism evidence="4 5">
    <name type="scientific">Sesamum indicum</name>
    <name type="common">Oriental sesame</name>
    <name type="synonym">Sesamum orientale</name>
    <dbReference type="NCBI Taxonomy" id="4182"/>
    <lineage>
        <taxon>Eukaryota</taxon>
        <taxon>Viridiplantae</taxon>
        <taxon>Streptophyta</taxon>
        <taxon>Embryophyta</taxon>
        <taxon>Tracheophyta</taxon>
        <taxon>Spermatophyta</taxon>
        <taxon>Magnoliopsida</taxon>
        <taxon>eudicotyledons</taxon>
        <taxon>Gunneridae</taxon>
        <taxon>Pentapetalae</taxon>
        <taxon>asterids</taxon>
        <taxon>lamiids</taxon>
        <taxon>Lamiales</taxon>
        <taxon>Pedaliaceae</taxon>
        <taxon>Sesamum</taxon>
    </lineage>
</organism>
<gene>
    <name evidence="5" type="primary">LOC105172216</name>
</gene>
<keyword evidence="4" id="KW-1185">Reference proteome</keyword>
<dbReference type="EC" id="3.1.2.4" evidence="2"/>
<dbReference type="KEGG" id="sind:105172216"/>
<dbReference type="FunFam" id="3.90.226.10:FF:000027">
    <property type="entry name" value="Probable 3-hydroxyisobutyryl-CoA hydrolase 2"/>
    <property type="match status" value="1"/>
</dbReference>
<dbReference type="Proteomes" id="UP000504604">
    <property type="component" value="Linkage group LG10"/>
</dbReference>
<sequence length="383" mass="43302">MASPLSFDRDLSQVLFEENQGLRKVILNRPQQLNSLTLEMISQMKRALEEYEVDDTIKLIILKGQGKAFCAGGDVVRFVQLVSEGHWSLAARFYQKQLLLDYLIATYNKPLVVLMNGVVMGGGAGLSMNASFRVVTENTVFAMPEASIGHFPDVGASYFLSRLSGHFGEYLGLTGAKISGSEMLKCGLATHFVFSKDIKSLEAELSKTAHDDVSTIPSTLEKFIHKSNLEQDSAWTRLDIINKCFSKKSVEDILTSLETEVVRCGDKWMANAINSMKRASPTSLKICLKSIREGRSSTLEECLRRDYIVSRHMVRRTFNNDFFEGSRAMFFDKDKRPQWNPSRLENVGDEFVKKFFSDVDNDDDWDCLALPNRKIRKIKTSKL</sequence>